<evidence type="ECO:0000256" key="3">
    <source>
        <dbReference type="ARBA" id="ARBA00022553"/>
    </source>
</evidence>
<dbReference type="Ensembl" id="ENSENLT00000046125.1">
    <property type="protein sequence ID" value="ENSENLP00000045008.1"/>
    <property type="gene ID" value="ENSENLG00000019168.1"/>
</dbReference>
<dbReference type="Proteomes" id="UP000472264">
    <property type="component" value="Chromosome 4"/>
</dbReference>
<reference evidence="6" key="2">
    <citation type="submission" date="2025-08" db="UniProtKB">
        <authorList>
            <consortium name="Ensembl"/>
        </authorList>
    </citation>
    <scope>IDENTIFICATION</scope>
</reference>
<evidence type="ECO:0000313" key="6">
    <source>
        <dbReference type="Ensembl" id="ENSENLP00000045008.1"/>
    </source>
</evidence>
<sequence length="192" mass="21201">MDSPEGHNITLHCEISKPGVPVEWSLAGDLLEDNEKYQIRQRDSAVELIIRDAVPEDSGVYTCVCREQKTKATVKVIAVPATFKVSLKNQEAEEGTSVTLRCELSKKGVPVQWLRENKVLSGELSQGKYLMKVEGKTALMTVISVQQEDTGKYSCIAGDEKTTAEIKVKRKFEAHCSSLFAQGGIEEICPVQ</sequence>
<dbReference type="InterPro" id="IPR036179">
    <property type="entry name" value="Ig-like_dom_sf"/>
</dbReference>
<evidence type="ECO:0000259" key="5">
    <source>
        <dbReference type="PROSITE" id="PS50835"/>
    </source>
</evidence>
<reference evidence="6" key="1">
    <citation type="submission" date="2021-04" db="EMBL/GenBank/DDBJ databases">
        <authorList>
            <consortium name="Wellcome Sanger Institute Data Sharing"/>
        </authorList>
    </citation>
    <scope>NUCLEOTIDE SEQUENCE [LARGE SCALE GENOMIC DNA]</scope>
</reference>
<dbReference type="Gene3D" id="2.60.40.10">
    <property type="entry name" value="Immunoglobulins"/>
    <property type="match status" value="2"/>
</dbReference>
<dbReference type="InterPro" id="IPR007110">
    <property type="entry name" value="Ig-like_dom"/>
</dbReference>
<comment type="subcellular location">
    <subcellularLocation>
        <location evidence="1">Cytoplasm</location>
    </subcellularLocation>
</comment>
<dbReference type="SMART" id="SM00408">
    <property type="entry name" value="IGc2"/>
    <property type="match status" value="2"/>
</dbReference>
<keyword evidence="3" id="KW-0597">Phosphoprotein</keyword>
<keyword evidence="7" id="KW-1185">Reference proteome</keyword>
<feature type="domain" description="Ig-like" evidence="5">
    <location>
        <begin position="1"/>
        <end position="75"/>
    </location>
</feature>
<feature type="domain" description="Ig-like" evidence="5">
    <location>
        <begin position="80"/>
        <end position="167"/>
    </location>
</feature>
<organism evidence="6 7">
    <name type="scientific">Echeneis naucrates</name>
    <name type="common">Live sharksucker</name>
    <dbReference type="NCBI Taxonomy" id="173247"/>
    <lineage>
        <taxon>Eukaryota</taxon>
        <taxon>Metazoa</taxon>
        <taxon>Chordata</taxon>
        <taxon>Craniata</taxon>
        <taxon>Vertebrata</taxon>
        <taxon>Euteleostomi</taxon>
        <taxon>Actinopterygii</taxon>
        <taxon>Neopterygii</taxon>
        <taxon>Teleostei</taxon>
        <taxon>Neoteleostei</taxon>
        <taxon>Acanthomorphata</taxon>
        <taxon>Carangaria</taxon>
        <taxon>Carangiformes</taxon>
        <taxon>Echeneidae</taxon>
        <taxon>Echeneis</taxon>
    </lineage>
</organism>
<dbReference type="PROSITE" id="PS50835">
    <property type="entry name" value="IG_LIKE"/>
    <property type="match status" value="2"/>
</dbReference>
<accession>A0A665WLT4</accession>
<dbReference type="Pfam" id="PF07679">
    <property type="entry name" value="I-set"/>
    <property type="match status" value="2"/>
</dbReference>
<dbReference type="GO" id="GO:0005634">
    <property type="term" value="C:nucleus"/>
    <property type="evidence" value="ECO:0007669"/>
    <property type="project" value="UniProtKB-SubCell"/>
</dbReference>
<dbReference type="OMA" id="IPVEWRT"/>
<dbReference type="InterPro" id="IPR052385">
    <property type="entry name" value="Obscurin/Obscurin-like_Reg"/>
</dbReference>
<evidence type="ECO:0000256" key="2">
    <source>
        <dbReference type="ARBA" id="ARBA00022490"/>
    </source>
</evidence>
<dbReference type="CDD" id="cd00096">
    <property type="entry name" value="Ig"/>
    <property type="match status" value="1"/>
</dbReference>
<evidence type="ECO:0000313" key="7">
    <source>
        <dbReference type="Proteomes" id="UP000472264"/>
    </source>
</evidence>
<proteinExistence type="predicted"/>
<dbReference type="AlphaFoldDB" id="A0A665WLT4"/>
<protein>
    <recommendedName>
        <fullName evidence="5">Ig-like domain-containing protein</fullName>
    </recommendedName>
</protein>
<evidence type="ECO:0000256" key="4">
    <source>
        <dbReference type="ARBA" id="ARBA00023157"/>
    </source>
</evidence>
<dbReference type="InterPro" id="IPR003599">
    <property type="entry name" value="Ig_sub"/>
</dbReference>
<dbReference type="InParanoid" id="A0A665WLT4"/>
<keyword evidence="4" id="KW-1015">Disulfide bond</keyword>
<name>A0A665WLT4_ECHNA</name>
<dbReference type="InterPro" id="IPR013098">
    <property type="entry name" value="Ig_I-set"/>
</dbReference>
<dbReference type="InterPro" id="IPR013783">
    <property type="entry name" value="Ig-like_fold"/>
</dbReference>
<dbReference type="PANTHER" id="PTHR35971">
    <property type="entry name" value="SI:DKEY-31G6.6"/>
    <property type="match status" value="1"/>
</dbReference>
<dbReference type="SMART" id="SM00409">
    <property type="entry name" value="IG"/>
    <property type="match status" value="2"/>
</dbReference>
<dbReference type="SUPFAM" id="SSF48726">
    <property type="entry name" value="Immunoglobulin"/>
    <property type="match status" value="2"/>
</dbReference>
<keyword evidence="2" id="KW-0963">Cytoplasm</keyword>
<reference evidence="6" key="3">
    <citation type="submission" date="2025-09" db="UniProtKB">
        <authorList>
            <consortium name="Ensembl"/>
        </authorList>
    </citation>
    <scope>IDENTIFICATION</scope>
</reference>
<dbReference type="InterPro" id="IPR003598">
    <property type="entry name" value="Ig_sub2"/>
</dbReference>
<dbReference type="PANTHER" id="PTHR35971:SF5">
    <property type="entry name" value="OBSCURIN LIKE CYTOSKELETAL ADAPTOR 1"/>
    <property type="match status" value="1"/>
</dbReference>
<evidence type="ECO:0000256" key="1">
    <source>
        <dbReference type="ARBA" id="ARBA00004496"/>
    </source>
</evidence>
<dbReference type="GO" id="GO:0005737">
    <property type="term" value="C:cytoplasm"/>
    <property type="evidence" value="ECO:0007669"/>
    <property type="project" value="UniProtKB-SubCell"/>
</dbReference>